<dbReference type="KEGG" id="oxy:HCG48_15335"/>
<evidence type="ECO:0000313" key="2">
    <source>
        <dbReference type="EMBL" id="QIZ71784.1"/>
    </source>
</evidence>
<keyword evidence="2" id="KW-0808">Transferase</keyword>
<accession>A0A6H1TYX0</accession>
<dbReference type="NCBIfam" id="TIGR01444">
    <property type="entry name" value="fkbM_fam"/>
    <property type="match status" value="1"/>
</dbReference>
<gene>
    <name evidence="2" type="ORF">HCG48_15335</name>
</gene>
<reference evidence="2 3" key="1">
    <citation type="submission" date="2020-04" db="EMBL/GenBank/DDBJ databases">
        <authorList>
            <person name="Basu S."/>
            <person name="Maruthanayagam V."/>
            <person name="Chakraborty S."/>
            <person name="Pramanik A."/>
            <person name="Mukherjee J."/>
            <person name="Brink B."/>
        </authorList>
    </citation>
    <scope>NUCLEOTIDE SEQUENCE [LARGE SCALE GENOMIC DNA]</scope>
    <source>
        <strain evidence="2 3">AP17</strain>
    </source>
</reference>
<evidence type="ECO:0000313" key="3">
    <source>
        <dbReference type="Proteomes" id="UP000500857"/>
    </source>
</evidence>
<proteinExistence type="predicted"/>
<dbReference type="Gene3D" id="1.25.40.10">
    <property type="entry name" value="Tetratricopeptide repeat domain"/>
    <property type="match status" value="1"/>
</dbReference>
<feature type="domain" description="Methyltransferase FkbM" evidence="1">
    <location>
        <begin position="333"/>
        <end position="494"/>
    </location>
</feature>
<dbReference type="Proteomes" id="UP000500857">
    <property type="component" value="Chromosome"/>
</dbReference>
<evidence type="ECO:0000259" key="1">
    <source>
        <dbReference type="Pfam" id="PF05050"/>
    </source>
</evidence>
<dbReference type="PANTHER" id="PTHR34203">
    <property type="entry name" value="METHYLTRANSFERASE, FKBM FAMILY PROTEIN"/>
    <property type="match status" value="1"/>
</dbReference>
<keyword evidence="3" id="KW-1185">Reference proteome</keyword>
<dbReference type="RefSeq" id="WP_168569936.1">
    <property type="nucleotide sequence ID" value="NZ_CP051167.1"/>
</dbReference>
<dbReference type="SUPFAM" id="SSF53335">
    <property type="entry name" value="S-adenosyl-L-methionine-dependent methyltransferases"/>
    <property type="match status" value="1"/>
</dbReference>
<keyword evidence="2" id="KW-0489">Methyltransferase</keyword>
<dbReference type="SUPFAM" id="SSF48452">
    <property type="entry name" value="TPR-like"/>
    <property type="match status" value="1"/>
</dbReference>
<dbReference type="AlphaFoldDB" id="A0A6H1TYX0"/>
<dbReference type="EMBL" id="CP051167">
    <property type="protein sequence ID" value="QIZ71784.1"/>
    <property type="molecule type" value="Genomic_DNA"/>
</dbReference>
<protein>
    <submittedName>
        <fullName evidence="2">FkbM family methyltransferase</fullName>
    </submittedName>
</protein>
<dbReference type="InterPro" id="IPR006342">
    <property type="entry name" value="FkbM_mtfrase"/>
</dbReference>
<dbReference type="InterPro" id="IPR029063">
    <property type="entry name" value="SAM-dependent_MTases_sf"/>
</dbReference>
<dbReference type="GO" id="GO:0008168">
    <property type="term" value="F:methyltransferase activity"/>
    <property type="evidence" value="ECO:0007669"/>
    <property type="project" value="UniProtKB-KW"/>
</dbReference>
<dbReference type="PANTHER" id="PTHR34203:SF15">
    <property type="entry name" value="SLL1173 PROTEIN"/>
    <property type="match status" value="1"/>
</dbReference>
<sequence length="528" mass="59141">MENSNLTSYLDYLNKITGSNIGLDLSDRLSYIFENTDWDEPHSGADFNNFAVMALVEAEDCENSGMRQMYLEMAIEALQEGIDTHDDLLCQAHFALVLVMTGEKHQAMQMAFSLCVAKIHDFYEDRTQTHPALIYLPSSKCLLNIDRSNSIILKLLLAQNSETQGFLLLIEIICQSQTIFYNAAGLRILHLAAQIFPDLVSVNLKLGIASLMNGQPEGILYLHRAQKSLSNNPSVLQALYLAYRDLKDADKASFWLEYARKFARDNPKAKDWLWTDVSVNTNLTYVLFDDLNIALEPSFNSIATSVLIAEKDWFESEMEFWRTSLKPGMTAIDVGANVGVYTFSAAQKVGSKGKVLAIEPFSGCVQCLQETCRIDRLDWVKVIAAAASDRPGTARLSLYSASELNQLVADDSSALQPGAFEEVECLTLDSLIESEQLQQVDFLKIDAEGHELSVLRGATRILSEFKPIILYENIAGSKGSNLPVAKYLREHGYHLFYYKPYVNELESIESTEEFNHQLNIIAIANENS</sequence>
<dbReference type="GO" id="GO:0032259">
    <property type="term" value="P:methylation"/>
    <property type="evidence" value="ECO:0007669"/>
    <property type="project" value="UniProtKB-KW"/>
</dbReference>
<dbReference type="InterPro" id="IPR011990">
    <property type="entry name" value="TPR-like_helical_dom_sf"/>
</dbReference>
<dbReference type="Gene3D" id="3.40.50.150">
    <property type="entry name" value="Vaccinia Virus protein VP39"/>
    <property type="match status" value="1"/>
</dbReference>
<organism evidence="2 3">
    <name type="scientific">Oxynema aestuarii AP17</name>
    <dbReference type="NCBI Taxonomy" id="2064643"/>
    <lineage>
        <taxon>Bacteria</taxon>
        <taxon>Bacillati</taxon>
        <taxon>Cyanobacteriota</taxon>
        <taxon>Cyanophyceae</taxon>
        <taxon>Oscillatoriophycideae</taxon>
        <taxon>Oscillatoriales</taxon>
        <taxon>Oscillatoriaceae</taxon>
        <taxon>Oxynema</taxon>
        <taxon>Oxynema aestuarii</taxon>
    </lineage>
</organism>
<dbReference type="Pfam" id="PF05050">
    <property type="entry name" value="Methyltransf_21"/>
    <property type="match status" value="1"/>
</dbReference>
<name>A0A6H1TYX0_9CYAN</name>
<dbReference type="InterPro" id="IPR052514">
    <property type="entry name" value="SAM-dependent_MTase"/>
</dbReference>